<dbReference type="EMBL" id="PIUM01000005">
    <property type="protein sequence ID" value="PKU25249.1"/>
    <property type="molecule type" value="Genomic_DNA"/>
</dbReference>
<sequence length="259" mass="26832">MEMLPMRPGFLAMLVGLTVLGGRPAVAAEVRVATVGAFRPVIAALAADFERVSGDTVAETHDTAGALFRRIENGEPVDLVILTLSGITDLTAHGKLVAGKTARLARVGIGVAVKEGAPAPAIGDVEAFRQSLLDAPSIAYIDPASGGSSGVYLAQLFQRLGIDEALRPKTVLVQGGLVGDRVVNGDVAVGLQQISELMAVKGIRLVGPLPDAIQNYTLYAGGVSSTATNPEAAEKFLNFLQGDIATALLREKGMAPPRE</sequence>
<evidence type="ECO:0000313" key="1">
    <source>
        <dbReference type="EMBL" id="PKU25249.1"/>
    </source>
</evidence>
<dbReference type="Proteomes" id="UP000233293">
    <property type="component" value="Unassembled WGS sequence"/>
</dbReference>
<dbReference type="GO" id="GO:0030973">
    <property type="term" value="F:molybdate ion binding"/>
    <property type="evidence" value="ECO:0007669"/>
    <property type="project" value="TreeGrafter"/>
</dbReference>
<keyword evidence="2" id="KW-1185">Reference proteome</keyword>
<evidence type="ECO:0000313" key="2">
    <source>
        <dbReference type="Proteomes" id="UP000233293"/>
    </source>
</evidence>
<dbReference type="Gene3D" id="3.40.190.10">
    <property type="entry name" value="Periplasmic binding protein-like II"/>
    <property type="match status" value="2"/>
</dbReference>
<dbReference type="GO" id="GO:0015689">
    <property type="term" value="P:molybdate ion transport"/>
    <property type="evidence" value="ECO:0007669"/>
    <property type="project" value="TreeGrafter"/>
</dbReference>
<accession>A0A2N3PXY5</accession>
<dbReference type="PANTHER" id="PTHR30632:SF11">
    <property type="entry name" value="BLR4797 PROTEIN"/>
    <property type="match status" value="1"/>
</dbReference>
<gene>
    <name evidence="1" type="ORF">CWS72_06490</name>
</gene>
<proteinExistence type="predicted"/>
<dbReference type="Pfam" id="PF13531">
    <property type="entry name" value="SBP_bac_11"/>
    <property type="match status" value="1"/>
</dbReference>
<dbReference type="InterPro" id="IPR050682">
    <property type="entry name" value="ModA/WtpA"/>
</dbReference>
<dbReference type="PANTHER" id="PTHR30632">
    <property type="entry name" value="MOLYBDATE-BINDING PERIPLASMIC PROTEIN"/>
    <property type="match status" value="1"/>
</dbReference>
<dbReference type="AlphaFoldDB" id="A0A2N3PXY5"/>
<organism evidence="1 2">
    <name type="scientific">Telmatospirillum siberiense</name>
    <dbReference type="NCBI Taxonomy" id="382514"/>
    <lineage>
        <taxon>Bacteria</taxon>
        <taxon>Pseudomonadati</taxon>
        <taxon>Pseudomonadota</taxon>
        <taxon>Alphaproteobacteria</taxon>
        <taxon>Rhodospirillales</taxon>
        <taxon>Rhodospirillaceae</taxon>
        <taxon>Telmatospirillum</taxon>
    </lineage>
</organism>
<dbReference type="SUPFAM" id="SSF53850">
    <property type="entry name" value="Periplasmic binding protein-like II"/>
    <property type="match status" value="1"/>
</dbReference>
<comment type="caution">
    <text evidence="1">The sequence shown here is derived from an EMBL/GenBank/DDBJ whole genome shotgun (WGS) entry which is preliminary data.</text>
</comment>
<name>A0A2N3PXY5_9PROT</name>
<reference evidence="2" key="1">
    <citation type="submission" date="2017-12" db="EMBL/GenBank/DDBJ databases">
        <title>Draft genome sequence of Telmatospirillum siberiense 26-4b1T, an acidotolerant peatland alphaproteobacterium potentially involved in sulfur cycling.</title>
        <authorList>
            <person name="Hausmann B."/>
            <person name="Pjevac P."/>
            <person name="Schreck K."/>
            <person name="Herbold C.W."/>
            <person name="Daims H."/>
            <person name="Wagner M."/>
            <person name="Pester M."/>
            <person name="Loy A."/>
        </authorList>
    </citation>
    <scope>NUCLEOTIDE SEQUENCE [LARGE SCALE GENOMIC DNA]</scope>
    <source>
        <strain evidence="2">26-4b1</strain>
    </source>
</reference>
<protein>
    <submittedName>
        <fullName evidence="1">Molybdenum ABC transporter substrate-binding protein</fullName>
    </submittedName>
</protein>